<dbReference type="InterPro" id="IPR036397">
    <property type="entry name" value="RNaseH_sf"/>
</dbReference>
<dbReference type="Gene3D" id="3.30.420.10">
    <property type="entry name" value="Ribonuclease H-like superfamily/Ribonuclease H"/>
    <property type="match status" value="1"/>
</dbReference>
<dbReference type="InterPro" id="IPR012337">
    <property type="entry name" value="RNaseH-like_sf"/>
</dbReference>
<dbReference type="SUPFAM" id="SSF53098">
    <property type="entry name" value="Ribonuclease H-like"/>
    <property type="match status" value="1"/>
</dbReference>
<comment type="caution">
    <text evidence="1">The sequence shown here is derived from an EMBL/GenBank/DDBJ whole genome shotgun (WGS) entry which is preliminary data.</text>
</comment>
<keyword evidence="2" id="KW-1185">Reference proteome</keyword>
<dbReference type="OrthoDB" id="1689420at2759"/>
<dbReference type="PANTHER" id="PTHR33223">
    <property type="entry name" value="CCHC-TYPE DOMAIN-CONTAINING PROTEIN"/>
    <property type="match status" value="1"/>
</dbReference>
<proteinExistence type="predicted"/>
<accession>A0A371G119</accession>
<dbReference type="GO" id="GO:0003676">
    <property type="term" value="F:nucleic acid binding"/>
    <property type="evidence" value="ECO:0007669"/>
    <property type="project" value="InterPro"/>
</dbReference>
<dbReference type="PANTHER" id="PTHR33223:SF3">
    <property type="match status" value="1"/>
</dbReference>
<feature type="non-terminal residue" evidence="1">
    <location>
        <position position="1"/>
    </location>
</feature>
<sequence>MSTLLEKYGVVHRVATAYHPQINEQANVFNREIECILQKVAHPNRKDWSQLLEDVCHLLVEIEHHAYWTVKRCNLAFDQVGKERKLQLQELEELHLEAYENSKIYKLKVKCFHDNMILRKKFKVDQKMLEVKTPHKHLKEFHVVCSTMRPHGIPKDYIKMKTFPFSLVGAAKDWLYLQPVLFNTWGDMKRIFLEKFFLASRTTAIKKEICGIRQHTSETLYEH</sequence>
<dbReference type="Proteomes" id="UP000257109">
    <property type="component" value="Unassembled WGS sequence"/>
</dbReference>
<evidence type="ECO:0008006" key="3">
    <source>
        <dbReference type="Google" id="ProtNLM"/>
    </source>
</evidence>
<protein>
    <recommendedName>
        <fullName evidence="3">Integrase catalytic domain-containing protein</fullName>
    </recommendedName>
</protein>
<evidence type="ECO:0000313" key="1">
    <source>
        <dbReference type="EMBL" id="RDX84249.1"/>
    </source>
</evidence>
<gene>
    <name evidence="1" type="ORF">CR513_34724</name>
</gene>
<name>A0A371G119_MUCPR</name>
<organism evidence="1 2">
    <name type="scientific">Mucuna pruriens</name>
    <name type="common">Velvet bean</name>
    <name type="synonym">Dolichos pruriens</name>
    <dbReference type="NCBI Taxonomy" id="157652"/>
    <lineage>
        <taxon>Eukaryota</taxon>
        <taxon>Viridiplantae</taxon>
        <taxon>Streptophyta</taxon>
        <taxon>Embryophyta</taxon>
        <taxon>Tracheophyta</taxon>
        <taxon>Spermatophyta</taxon>
        <taxon>Magnoliopsida</taxon>
        <taxon>eudicotyledons</taxon>
        <taxon>Gunneridae</taxon>
        <taxon>Pentapetalae</taxon>
        <taxon>rosids</taxon>
        <taxon>fabids</taxon>
        <taxon>Fabales</taxon>
        <taxon>Fabaceae</taxon>
        <taxon>Papilionoideae</taxon>
        <taxon>50 kb inversion clade</taxon>
        <taxon>NPAAA clade</taxon>
        <taxon>indigoferoid/millettioid clade</taxon>
        <taxon>Phaseoleae</taxon>
        <taxon>Mucuna</taxon>
    </lineage>
</organism>
<evidence type="ECO:0000313" key="2">
    <source>
        <dbReference type="Proteomes" id="UP000257109"/>
    </source>
</evidence>
<dbReference type="AlphaFoldDB" id="A0A371G119"/>
<dbReference type="EMBL" id="QJKJ01007105">
    <property type="protein sequence ID" value="RDX84249.1"/>
    <property type="molecule type" value="Genomic_DNA"/>
</dbReference>
<reference evidence="1" key="1">
    <citation type="submission" date="2018-05" db="EMBL/GenBank/DDBJ databases">
        <title>Draft genome of Mucuna pruriens seed.</title>
        <authorList>
            <person name="Nnadi N.E."/>
            <person name="Vos R."/>
            <person name="Hasami M.H."/>
            <person name="Devisetty U.K."/>
            <person name="Aguiy J.C."/>
        </authorList>
    </citation>
    <scope>NUCLEOTIDE SEQUENCE [LARGE SCALE GENOMIC DNA]</scope>
    <source>
        <strain evidence="1">JCA_2017</strain>
    </source>
</reference>